<sequence>MLVEGAKGNMPSRFGGVEKQKFLQSKLIQWLSYIDLYAADGRVYGDDKMLAVLKDSFRYTSILNVVASLRLIDPPMVRRIVVTAYLQRL</sequence>
<organism evidence="1 2">
    <name type="scientific">Peronospora matthiolae</name>
    <dbReference type="NCBI Taxonomy" id="2874970"/>
    <lineage>
        <taxon>Eukaryota</taxon>
        <taxon>Sar</taxon>
        <taxon>Stramenopiles</taxon>
        <taxon>Oomycota</taxon>
        <taxon>Peronosporomycetes</taxon>
        <taxon>Peronosporales</taxon>
        <taxon>Peronosporaceae</taxon>
        <taxon>Peronospora</taxon>
    </lineage>
</organism>
<evidence type="ECO:0000313" key="2">
    <source>
        <dbReference type="Proteomes" id="UP001162060"/>
    </source>
</evidence>
<protein>
    <submittedName>
        <fullName evidence="1">Uncharacterized protein</fullName>
    </submittedName>
</protein>
<evidence type="ECO:0000313" key="1">
    <source>
        <dbReference type="EMBL" id="CAK7935327.1"/>
    </source>
</evidence>
<reference evidence="1" key="1">
    <citation type="submission" date="2024-01" db="EMBL/GenBank/DDBJ databases">
        <authorList>
            <person name="Webb A."/>
        </authorList>
    </citation>
    <scope>NUCLEOTIDE SEQUENCE</scope>
    <source>
        <strain evidence="1">Pm1</strain>
    </source>
</reference>
<proteinExistence type="predicted"/>
<gene>
    <name evidence="1" type="ORF">PM001_LOCUS20477</name>
</gene>
<dbReference type="AlphaFoldDB" id="A0AAV1UNW1"/>
<name>A0AAV1UNW1_9STRA</name>
<comment type="caution">
    <text evidence="1">The sequence shown here is derived from an EMBL/GenBank/DDBJ whole genome shotgun (WGS) entry which is preliminary data.</text>
</comment>
<accession>A0AAV1UNW1</accession>
<dbReference type="Proteomes" id="UP001162060">
    <property type="component" value="Unassembled WGS sequence"/>
</dbReference>
<dbReference type="EMBL" id="CAKLBY020000221">
    <property type="protein sequence ID" value="CAK7935327.1"/>
    <property type="molecule type" value="Genomic_DNA"/>
</dbReference>